<protein>
    <submittedName>
        <fullName evidence="1">Transposon Ty3-G Gag-Pol polyprotein</fullName>
    </submittedName>
</protein>
<dbReference type="Gene3D" id="3.30.420.10">
    <property type="entry name" value="Ribonuclease H-like superfamily/Ribonuclease H"/>
    <property type="match status" value="1"/>
</dbReference>
<gene>
    <name evidence="1" type="ORF">Scaly_1600900</name>
</gene>
<comment type="caution">
    <text evidence="1">The sequence shown here is derived from an EMBL/GenBank/DDBJ whole genome shotgun (WGS) entry which is preliminary data.</text>
</comment>
<accession>A0AAW2PAQ6</accession>
<dbReference type="EMBL" id="JACGWM010000009">
    <property type="protein sequence ID" value="KAL0352122.1"/>
    <property type="molecule type" value="Genomic_DNA"/>
</dbReference>
<name>A0AAW2PAQ6_9LAMI</name>
<dbReference type="InterPro" id="IPR012337">
    <property type="entry name" value="RNaseH-like_sf"/>
</dbReference>
<dbReference type="GO" id="GO:0003676">
    <property type="term" value="F:nucleic acid binding"/>
    <property type="evidence" value="ECO:0007669"/>
    <property type="project" value="InterPro"/>
</dbReference>
<proteinExistence type="predicted"/>
<dbReference type="AlphaFoldDB" id="A0AAW2PAQ6"/>
<dbReference type="InterPro" id="IPR036397">
    <property type="entry name" value="RNaseH_sf"/>
</dbReference>
<reference evidence="1" key="2">
    <citation type="journal article" date="2024" name="Plant">
        <title>Genomic evolution and insights into agronomic trait innovations of Sesamum species.</title>
        <authorList>
            <person name="Miao H."/>
            <person name="Wang L."/>
            <person name="Qu L."/>
            <person name="Liu H."/>
            <person name="Sun Y."/>
            <person name="Le M."/>
            <person name="Wang Q."/>
            <person name="Wei S."/>
            <person name="Zheng Y."/>
            <person name="Lin W."/>
            <person name="Duan Y."/>
            <person name="Cao H."/>
            <person name="Xiong S."/>
            <person name="Wang X."/>
            <person name="Wei L."/>
            <person name="Li C."/>
            <person name="Ma Q."/>
            <person name="Ju M."/>
            <person name="Zhao R."/>
            <person name="Li G."/>
            <person name="Mu C."/>
            <person name="Tian Q."/>
            <person name="Mei H."/>
            <person name="Zhang T."/>
            <person name="Gao T."/>
            <person name="Zhang H."/>
        </authorList>
    </citation>
    <scope>NUCLEOTIDE SEQUENCE</scope>
    <source>
        <strain evidence="1">KEN8</strain>
    </source>
</reference>
<reference evidence="1" key="1">
    <citation type="submission" date="2020-06" db="EMBL/GenBank/DDBJ databases">
        <authorList>
            <person name="Li T."/>
            <person name="Hu X."/>
            <person name="Zhang T."/>
            <person name="Song X."/>
            <person name="Zhang H."/>
            <person name="Dai N."/>
            <person name="Sheng W."/>
            <person name="Hou X."/>
            <person name="Wei L."/>
        </authorList>
    </citation>
    <scope>NUCLEOTIDE SEQUENCE</scope>
    <source>
        <strain evidence="1">KEN8</strain>
        <tissue evidence="1">Leaf</tissue>
    </source>
</reference>
<dbReference type="SUPFAM" id="SSF53098">
    <property type="entry name" value="Ribonuclease H-like"/>
    <property type="match status" value="1"/>
</dbReference>
<organism evidence="1">
    <name type="scientific">Sesamum calycinum</name>
    <dbReference type="NCBI Taxonomy" id="2727403"/>
    <lineage>
        <taxon>Eukaryota</taxon>
        <taxon>Viridiplantae</taxon>
        <taxon>Streptophyta</taxon>
        <taxon>Embryophyta</taxon>
        <taxon>Tracheophyta</taxon>
        <taxon>Spermatophyta</taxon>
        <taxon>Magnoliopsida</taxon>
        <taxon>eudicotyledons</taxon>
        <taxon>Gunneridae</taxon>
        <taxon>Pentapetalae</taxon>
        <taxon>asterids</taxon>
        <taxon>lamiids</taxon>
        <taxon>Lamiales</taxon>
        <taxon>Pedaliaceae</taxon>
        <taxon>Sesamum</taxon>
    </lineage>
</organism>
<evidence type="ECO:0000313" key="1">
    <source>
        <dbReference type="EMBL" id="KAL0352122.1"/>
    </source>
</evidence>
<dbReference type="PANTHER" id="PTHR47266">
    <property type="entry name" value="ENDONUCLEASE-RELATED"/>
    <property type="match status" value="1"/>
</dbReference>
<dbReference type="InterPro" id="IPR052160">
    <property type="entry name" value="Gypsy_RT_Integrase-like"/>
</dbReference>
<sequence length="173" mass="19722">MEEDVEDYVRTCLVCQLDKVEKKKEAWLLPPLPIPEGSWQSVSIDFISGFPKVNSMASIFVVVDRFFKYGIFIAAPHTERVNVLVEDYLRHYVLASQRNWVDLLDVAQFCYNLHKLSATGISPFELVFGQQPMMPHEVPVHKSGGKCPTAYQFAQSKQELLDEATDSLVKAQR</sequence>